<dbReference type="RefSeq" id="WP_205043110.1">
    <property type="nucleotide sequence ID" value="NZ_CAJVAX010000017.1"/>
</dbReference>
<dbReference type="Proteomes" id="UP001153328">
    <property type="component" value="Unassembled WGS sequence"/>
</dbReference>
<evidence type="ECO:0000313" key="1">
    <source>
        <dbReference type="EMBL" id="CAG7643621.1"/>
    </source>
</evidence>
<evidence type="ECO:0000313" key="2">
    <source>
        <dbReference type="Proteomes" id="UP001153328"/>
    </source>
</evidence>
<reference evidence="1" key="1">
    <citation type="submission" date="2021-06" db="EMBL/GenBank/DDBJ databases">
        <authorList>
            <person name="Arsene-Ploetze F."/>
        </authorList>
    </citation>
    <scope>NUCLEOTIDE SEQUENCE</scope>
    <source>
        <strain evidence="1">SBRY1</strain>
    </source>
</reference>
<dbReference type="Gene3D" id="2.180.10.10">
    <property type="entry name" value="RHS repeat-associated core"/>
    <property type="match status" value="1"/>
</dbReference>
<evidence type="ECO:0008006" key="3">
    <source>
        <dbReference type="Google" id="ProtNLM"/>
    </source>
</evidence>
<dbReference type="AlphaFoldDB" id="A0A9W4H1T1"/>
<keyword evidence="2" id="KW-1185">Reference proteome</keyword>
<sequence length="249" mass="27454">MLDRSFHHRADGHLLALDDSASGPWAFALDTGGHVTRVRAEGWTEKYAYDAQGDQIAAEWSGAPADPTVAGARTYEGSGISRAGATRYEYDGQGRMALRQWTRLSRKPDTWHFTWDAEDRITRVRTRTAPIGAPTRRNQLDQRRPLMQDHASAALADAWQKFDTPLRMRKGFDEDAYTALTSALQACADAWASQDAIPKLGANILVDIFSATEGNIALYEDDVAQRVTEAAFELQDLVGQCVALDAEPA</sequence>
<gene>
    <name evidence="1" type="ORF">SBRY_30853</name>
</gene>
<accession>A0A9W4H1T1</accession>
<dbReference type="EMBL" id="CAJVAX010000017">
    <property type="protein sequence ID" value="CAG7643621.1"/>
    <property type="molecule type" value="Genomic_DNA"/>
</dbReference>
<proteinExistence type="predicted"/>
<comment type="caution">
    <text evidence="1">The sequence shown here is derived from an EMBL/GenBank/DDBJ whole genome shotgun (WGS) entry which is preliminary data.</text>
</comment>
<name>A0A9W4H1T1_9ACTN</name>
<protein>
    <recommendedName>
        <fullName evidence="3">RHS repeat protein</fullName>
    </recommendedName>
</protein>
<organism evidence="1 2">
    <name type="scientific">Actinacidiphila bryophytorum</name>
    <dbReference type="NCBI Taxonomy" id="1436133"/>
    <lineage>
        <taxon>Bacteria</taxon>
        <taxon>Bacillati</taxon>
        <taxon>Actinomycetota</taxon>
        <taxon>Actinomycetes</taxon>
        <taxon>Kitasatosporales</taxon>
        <taxon>Streptomycetaceae</taxon>
        <taxon>Actinacidiphila</taxon>
    </lineage>
</organism>